<dbReference type="PANTHER" id="PTHR47643:SF2">
    <property type="entry name" value="TPR DOMAIN PROTEIN (AFU_ORTHOLOGUE AFUA_5G12710)"/>
    <property type="match status" value="1"/>
</dbReference>
<gene>
    <name evidence="2" type="primary">SMYD2</name>
    <name evidence="2" type="ORF">SNAT2548_LOCUS19541</name>
</gene>
<proteinExistence type="predicted"/>
<dbReference type="Gene3D" id="2.170.270.10">
    <property type="entry name" value="SET domain"/>
    <property type="match status" value="1"/>
</dbReference>
<dbReference type="EMBL" id="CAJNDS010002182">
    <property type="protein sequence ID" value="CAE7362418.1"/>
    <property type="molecule type" value="Genomic_DNA"/>
</dbReference>
<sequence>MALADIDSSEAQVRVNSDPERSGLWLLTSFINHSCCPNVQRVLLHDRMVVRAARDLHAGEELVDSYVQVLQPLRRRRTELERSYRFCCNCHRCVLELEVLDGQQVQGLLDRSAAAAARPSSNGEPEWRLIEAAEAQVAAALAGGDYTWAGTKGGMQELLLASFAPAMRSLALALQNGFAAQSARSHVALRVWQRFRDVVAAVLPGSEVLCAVSSSLLCMALLLRGSPSACRHELAQALWACHQAYGGGIKVWQVWHRKLFPPAALRAAEAVWQEEVSRFTLRSTQSVDTVDLDTMD</sequence>
<dbReference type="Pfam" id="PF00856">
    <property type="entry name" value="SET"/>
    <property type="match status" value="1"/>
</dbReference>
<dbReference type="PROSITE" id="PS50280">
    <property type="entry name" value="SET"/>
    <property type="match status" value="1"/>
</dbReference>
<protein>
    <submittedName>
        <fullName evidence="2">SMYD2 protein</fullName>
    </submittedName>
</protein>
<evidence type="ECO:0000313" key="3">
    <source>
        <dbReference type="Proteomes" id="UP000604046"/>
    </source>
</evidence>
<evidence type="ECO:0000313" key="2">
    <source>
        <dbReference type="EMBL" id="CAE7362418.1"/>
    </source>
</evidence>
<feature type="domain" description="SET" evidence="1">
    <location>
        <begin position="1"/>
        <end position="67"/>
    </location>
</feature>
<dbReference type="InterPro" id="IPR001214">
    <property type="entry name" value="SET_dom"/>
</dbReference>
<accession>A0A812QAL0</accession>
<dbReference type="InterPro" id="IPR046341">
    <property type="entry name" value="SET_dom_sf"/>
</dbReference>
<comment type="caution">
    <text evidence="2">The sequence shown here is derived from an EMBL/GenBank/DDBJ whole genome shotgun (WGS) entry which is preliminary data.</text>
</comment>
<dbReference type="AlphaFoldDB" id="A0A812QAL0"/>
<evidence type="ECO:0000259" key="1">
    <source>
        <dbReference type="PROSITE" id="PS50280"/>
    </source>
</evidence>
<reference evidence="2" key="1">
    <citation type="submission" date="2021-02" db="EMBL/GenBank/DDBJ databases">
        <authorList>
            <person name="Dougan E. K."/>
            <person name="Rhodes N."/>
            <person name="Thang M."/>
            <person name="Chan C."/>
        </authorList>
    </citation>
    <scope>NUCLEOTIDE SEQUENCE</scope>
</reference>
<dbReference type="CDD" id="cd20071">
    <property type="entry name" value="SET_SMYD"/>
    <property type="match status" value="1"/>
</dbReference>
<dbReference type="PANTHER" id="PTHR47643">
    <property type="entry name" value="TPR DOMAIN PROTEIN (AFU_ORTHOLOGUE AFUA_5G12710)"/>
    <property type="match status" value="1"/>
</dbReference>
<keyword evidence="3" id="KW-1185">Reference proteome</keyword>
<dbReference type="SUPFAM" id="SSF82199">
    <property type="entry name" value="SET domain"/>
    <property type="match status" value="1"/>
</dbReference>
<organism evidence="2 3">
    <name type="scientific">Symbiodinium natans</name>
    <dbReference type="NCBI Taxonomy" id="878477"/>
    <lineage>
        <taxon>Eukaryota</taxon>
        <taxon>Sar</taxon>
        <taxon>Alveolata</taxon>
        <taxon>Dinophyceae</taxon>
        <taxon>Suessiales</taxon>
        <taxon>Symbiodiniaceae</taxon>
        <taxon>Symbiodinium</taxon>
    </lineage>
</organism>
<dbReference type="Proteomes" id="UP000604046">
    <property type="component" value="Unassembled WGS sequence"/>
</dbReference>
<dbReference type="OrthoDB" id="419383at2759"/>
<name>A0A812QAL0_9DINO</name>
<dbReference type="InterPro" id="IPR053209">
    <property type="entry name" value="Gramillin-biosynth_MTr"/>
</dbReference>